<sequence>MHTPKQTFLHNEFWLLTFGGAFQHVSIYKKDVGELERKEFRVSLKKYITDEIIPQYVDLVTESDHVENLKRIILFSKSFKDILVNGKLNVGVSQKLLNLILKYYWCLGEIAMPPHCPVDRIIQVKGLKTTPISWTTISDTEVYLNIITKMRKEAESKNQTLAEWELEVFQRNGN</sequence>
<dbReference type="Proteomes" id="UP000233535">
    <property type="component" value="Unassembled WGS sequence"/>
</dbReference>
<proteinExistence type="predicted"/>
<dbReference type="OrthoDB" id="5458950at2"/>
<dbReference type="RefSeq" id="WP_101261765.1">
    <property type="nucleotide sequence ID" value="NZ_MVDD01000008.1"/>
</dbReference>
<evidence type="ECO:0000313" key="2">
    <source>
        <dbReference type="Proteomes" id="UP000233535"/>
    </source>
</evidence>
<gene>
    <name evidence="1" type="ORF">BZG02_12425</name>
</gene>
<dbReference type="EMBL" id="MVDD01000008">
    <property type="protein sequence ID" value="PKQ62522.1"/>
    <property type="molecule type" value="Genomic_DNA"/>
</dbReference>
<dbReference type="AlphaFoldDB" id="A0A2N3HWV2"/>
<organism evidence="1 2">
    <name type="scientific">Labilibaculum filiforme</name>
    <dbReference type="NCBI Taxonomy" id="1940526"/>
    <lineage>
        <taxon>Bacteria</taxon>
        <taxon>Pseudomonadati</taxon>
        <taxon>Bacteroidota</taxon>
        <taxon>Bacteroidia</taxon>
        <taxon>Marinilabiliales</taxon>
        <taxon>Marinifilaceae</taxon>
        <taxon>Labilibaculum</taxon>
    </lineage>
</organism>
<accession>A0A2N3HWV2</accession>
<reference evidence="1 2" key="1">
    <citation type="journal article" date="2017" name="Front. Microbiol.">
        <title>Labilibaculum manganireducens gen. nov., sp. nov. and Labilibaculum filiforme sp. nov., Novel Bacteroidetes Isolated from Subsurface Sediments of the Baltic Sea.</title>
        <authorList>
            <person name="Vandieken V."/>
            <person name="Marshall I.P."/>
            <person name="Niemann H."/>
            <person name="Engelen B."/>
            <person name="Cypionka H."/>
        </authorList>
    </citation>
    <scope>NUCLEOTIDE SEQUENCE [LARGE SCALE GENOMIC DNA]</scope>
    <source>
        <strain evidence="1 2">59.16B</strain>
    </source>
</reference>
<evidence type="ECO:0000313" key="1">
    <source>
        <dbReference type="EMBL" id="PKQ62522.1"/>
    </source>
</evidence>
<keyword evidence="2" id="KW-1185">Reference proteome</keyword>
<name>A0A2N3HWV2_9BACT</name>
<comment type="caution">
    <text evidence="1">The sequence shown here is derived from an EMBL/GenBank/DDBJ whole genome shotgun (WGS) entry which is preliminary data.</text>
</comment>
<protein>
    <submittedName>
        <fullName evidence="1">Uncharacterized protein</fullName>
    </submittedName>
</protein>